<reference evidence="6" key="1">
    <citation type="journal article" date="2019" name="Int. J. Syst. Evol. Microbiol.">
        <title>The Global Catalogue of Microorganisms (GCM) 10K type strain sequencing project: providing services to taxonomists for standard genome sequencing and annotation.</title>
        <authorList>
            <consortium name="The Broad Institute Genomics Platform"/>
            <consortium name="The Broad Institute Genome Sequencing Center for Infectious Disease"/>
            <person name="Wu L."/>
            <person name="Ma J."/>
        </authorList>
    </citation>
    <scope>NUCLEOTIDE SEQUENCE [LARGE SCALE GENOMIC DNA]</scope>
    <source>
        <strain evidence="6">CECT 8289</strain>
    </source>
</reference>
<dbReference type="SUPFAM" id="SSF47413">
    <property type="entry name" value="lambda repressor-like DNA-binding domains"/>
    <property type="match status" value="1"/>
</dbReference>
<dbReference type="InterPro" id="IPR000843">
    <property type="entry name" value="HTH_LacI"/>
</dbReference>
<evidence type="ECO:0000313" key="6">
    <source>
        <dbReference type="Proteomes" id="UP001595907"/>
    </source>
</evidence>
<sequence length="333" mass="38017">MKPNQNMSTITLKKIASMLNLSISTVSRALKDHPDISKHTIKRVKEISESLEYAPNANAIHLKTQNSRLFTVLVPSLSTFYYDSFIAGIEEECRKDNYTLMILQNADDIDIEKANLKLCRHNRVSGIFACMNPENEDFQEYYKVLDNNIPLLFYDKVPENVQFNKISIDDTEAGRLAASAIKKKKGKNVLAIFGNAKMSITNRRHIAFKEIMEQSNIAVTYVHAHSSKEAEALACQYLEQKKIDSIMCMSDEILIGAMLGIQKLEHHFKKPINIVCMSEGFFPTLYYHDIAYVETSGYQLAKKAYETMHTIIKEKEAPKEFMVTPNIIEQKKS</sequence>
<keyword evidence="1" id="KW-0805">Transcription regulation</keyword>
<keyword evidence="2 5" id="KW-0238">DNA-binding</keyword>
<dbReference type="Proteomes" id="UP001595907">
    <property type="component" value="Unassembled WGS sequence"/>
</dbReference>
<dbReference type="CDD" id="cd01392">
    <property type="entry name" value="HTH_LacI"/>
    <property type="match status" value="1"/>
</dbReference>
<gene>
    <name evidence="5" type="ORF">ACFOWM_08275</name>
</gene>
<dbReference type="Pfam" id="PF13407">
    <property type="entry name" value="Peripla_BP_4"/>
    <property type="match status" value="1"/>
</dbReference>
<dbReference type="Gene3D" id="1.10.260.40">
    <property type="entry name" value="lambda repressor-like DNA-binding domains"/>
    <property type="match status" value="1"/>
</dbReference>
<keyword evidence="3" id="KW-0804">Transcription</keyword>
<dbReference type="PROSITE" id="PS50932">
    <property type="entry name" value="HTH_LACI_2"/>
    <property type="match status" value="1"/>
</dbReference>
<name>A0ABV8QRZ4_9BACT</name>
<organism evidence="5 6">
    <name type="scientific">Ferruginibacter yonginensis</name>
    <dbReference type="NCBI Taxonomy" id="1310416"/>
    <lineage>
        <taxon>Bacteria</taxon>
        <taxon>Pseudomonadati</taxon>
        <taxon>Bacteroidota</taxon>
        <taxon>Chitinophagia</taxon>
        <taxon>Chitinophagales</taxon>
        <taxon>Chitinophagaceae</taxon>
        <taxon>Ferruginibacter</taxon>
    </lineage>
</organism>
<evidence type="ECO:0000256" key="2">
    <source>
        <dbReference type="ARBA" id="ARBA00023125"/>
    </source>
</evidence>
<dbReference type="EMBL" id="JBHSCZ010000002">
    <property type="protein sequence ID" value="MFC4262869.1"/>
    <property type="molecule type" value="Genomic_DNA"/>
</dbReference>
<comment type="caution">
    <text evidence="5">The sequence shown here is derived from an EMBL/GenBank/DDBJ whole genome shotgun (WGS) entry which is preliminary data.</text>
</comment>
<evidence type="ECO:0000256" key="1">
    <source>
        <dbReference type="ARBA" id="ARBA00023015"/>
    </source>
</evidence>
<proteinExistence type="predicted"/>
<evidence type="ECO:0000256" key="3">
    <source>
        <dbReference type="ARBA" id="ARBA00023163"/>
    </source>
</evidence>
<keyword evidence="6" id="KW-1185">Reference proteome</keyword>
<protein>
    <submittedName>
        <fullName evidence="5">LacI family DNA-binding transcriptional regulator</fullName>
    </submittedName>
</protein>
<dbReference type="SMART" id="SM00354">
    <property type="entry name" value="HTH_LACI"/>
    <property type="match status" value="1"/>
</dbReference>
<feature type="domain" description="HTH lacI-type" evidence="4">
    <location>
        <begin position="10"/>
        <end position="64"/>
    </location>
</feature>
<dbReference type="Pfam" id="PF00356">
    <property type="entry name" value="LacI"/>
    <property type="match status" value="1"/>
</dbReference>
<dbReference type="PANTHER" id="PTHR30146">
    <property type="entry name" value="LACI-RELATED TRANSCRIPTIONAL REPRESSOR"/>
    <property type="match status" value="1"/>
</dbReference>
<dbReference type="Gene3D" id="3.40.50.2300">
    <property type="match status" value="2"/>
</dbReference>
<evidence type="ECO:0000259" key="4">
    <source>
        <dbReference type="PROSITE" id="PS50932"/>
    </source>
</evidence>
<dbReference type="RefSeq" id="WP_379708749.1">
    <property type="nucleotide sequence ID" value="NZ_JBHSCZ010000002.1"/>
</dbReference>
<evidence type="ECO:0000313" key="5">
    <source>
        <dbReference type="EMBL" id="MFC4262869.1"/>
    </source>
</evidence>
<dbReference type="SUPFAM" id="SSF53822">
    <property type="entry name" value="Periplasmic binding protein-like I"/>
    <property type="match status" value="1"/>
</dbReference>
<dbReference type="InterPro" id="IPR010982">
    <property type="entry name" value="Lambda_DNA-bd_dom_sf"/>
</dbReference>
<accession>A0ABV8QRZ4</accession>
<dbReference type="InterPro" id="IPR028082">
    <property type="entry name" value="Peripla_BP_I"/>
</dbReference>
<dbReference type="GO" id="GO:0003677">
    <property type="term" value="F:DNA binding"/>
    <property type="evidence" value="ECO:0007669"/>
    <property type="project" value="UniProtKB-KW"/>
</dbReference>
<dbReference type="InterPro" id="IPR025997">
    <property type="entry name" value="SBP_2_dom"/>
</dbReference>
<dbReference type="PANTHER" id="PTHR30146:SF109">
    <property type="entry name" value="HTH-TYPE TRANSCRIPTIONAL REGULATOR GALS"/>
    <property type="match status" value="1"/>
</dbReference>